<keyword evidence="3" id="KW-1185">Reference proteome</keyword>
<sequence length="105" mass="11786">MQLNVHWLQQRPDGGMDTLREEEANINEGSLALHLLVELRSGQVPVYSKSEDSSPWELVEETAILSVDLQYGVHYKTPSDNKRLKMEQGQMEPAPAPSPAWESLG</sequence>
<dbReference type="EMBL" id="CAICTM010001390">
    <property type="protein sequence ID" value="CAB9523237.1"/>
    <property type="molecule type" value="Genomic_DNA"/>
</dbReference>
<evidence type="ECO:0000313" key="2">
    <source>
        <dbReference type="EMBL" id="CAB9523237.1"/>
    </source>
</evidence>
<comment type="caution">
    <text evidence="2">The sequence shown here is derived from an EMBL/GenBank/DDBJ whole genome shotgun (WGS) entry which is preliminary data.</text>
</comment>
<gene>
    <name evidence="2" type="ORF">SEMRO_1392_G268870.1</name>
</gene>
<evidence type="ECO:0000256" key="1">
    <source>
        <dbReference type="SAM" id="MobiDB-lite"/>
    </source>
</evidence>
<evidence type="ECO:0000313" key="3">
    <source>
        <dbReference type="Proteomes" id="UP001153069"/>
    </source>
</evidence>
<name>A0A9N8EK74_9STRA</name>
<accession>A0A9N8EK74</accession>
<protein>
    <submittedName>
        <fullName evidence="2">Uncharacterized protein</fullName>
    </submittedName>
</protein>
<reference evidence="2" key="1">
    <citation type="submission" date="2020-06" db="EMBL/GenBank/DDBJ databases">
        <authorList>
            <consortium name="Plant Systems Biology data submission"/>
        </authorList>
    </citation>
    <scope>NUCLEOTIDE SEQUENCE</scope>
    <source>
        <strain evidence="2">D6</strain>
    </source>
</reference>
<dbReference type="Proteomes" id="UP001153069">
    <property type="component" value="Unassembled WGS sequence"/>
</dbReference>
<organism evidence="2 3">
    <name type="scientific">Seminavis robusta</name>
    <dbReference type="NCBI Taxonomy" id="568900"/>
    <lineage>
        <taxon>Eukaryota</taxon>
        <taxon>Sar</taxon>
        <taxon>Stramenopiles</taxon>
        <taxon>Ochrophyta</taxon>
        <taxon>Bacillariophyta</taxon>
        <taxon>Bacillariophyceae</taxon>
        <taxon>Bacillariophycidae</taxon>
        <taxon>Naviculales</taxon>
        <taxon>Naviculaceae</taxon>
        <taxon>Seminavis</taxon>
    </lineage>
</organism>
<proteinExistence type="predicted"/>
<feature type="region of interest" description="Disordered" evidence="1">
    <location>
        <begin position="80"/>
        <end position="105"/>
    </location>
</feature>
<dbReference type="AlphaFoldDB" id="A0A9N8EK74"/>